<protein>
    <submittedName>
        <fullName evidence="6">MD-2-related lipid-recognition protein</fullName>
    </submittedName>
</protein>
<dbReference type="SMR" id="A0A2S2PBI7"/>
<evidence type="ECO:0000256" key="2">
    <source>
        <dbReference type="ARBA" id="ARBA00006370"/>
    </source>
</evidence>
<dbReference type="EMBL" id="GGMR01014146">
    <property type="protein sequence ID" value="MBY26765.1"/>
    <property type="molecule type" value="Transcribed_RNA"/>
</dbReference>
<dbReference type="SUPFAM" id="SSF81296">
    <property type="entry name" value="E set domains"/>
    <property type="match status" value="1"/>
</dbReference>
<evidence type="ECO:0000256" key="1">
    <source>
        <dbReference type="ARBA" id="ARBA00004613"/>
    </source>
</evidence>
<feature type="signal peptide" evidence="4">
    <location>
        <begin position="1"/>
        <end position="20"/>
    </location>
</feature>
<dbReference type="Gene3D" id="2.60.40.770">
    <property type="match status" value="1"/>
</dbReference>
<evidence type="ECO:0000256" key="3">
    <source>
        <dbReference type="ARBA" id="ARBA00022525"/>
    </source>
</evidence>
<dbReference type="Pfam" id="PF02221">
    <property type="entry name" value="E1_DerP2_DerF2"/>
    <property type="match status" value="1"/>
</dbReference>
<keyword evidence="4" id="KW-0732">Signal</keyword>
<evidence type="ECO:0000313" key="6">
    <source>
        <dbReference type="EMBL" id="MBY26765.1"/>
    </source>
</evidence>
<accession>A0A2S2PBI7</accession>
<sequence length="157" mass="18164">MVIFMLIVVGLMLAANAANAEEIHNFRMCRKTRCEVYDVFIDPCPEALDNQPCELPQGINASIVFKYKPKFGSDTPQTRLYAETLLLDMPFMDMDPNACLYTNCPILMNVEQNWLYNLFISTDYPKNSYTVKLKFWDNGPKADKKDECCFKFDMKIV</sequence>
<dbReference type="FunFam" id="2.60.40.770:FF:000001">
    <property type="entry name" value="NPC intracellular cholesterol transporter 2"/>
    <property type="match status" value="1"/>
</dbReference>
<reference evidence="6" key="1">
    <citation type="submission" date="2018-04" db="EMBL/GenBank/DDBJ databases">
        <title>Transcriptome of Schizaphis graminum biotype I.</title>
        <authorList>
            <person name="Scully E.D."/>
            <person name="Geib S.M."/>
            <person name="Palmer N.A."/>
            <person name="Koch K."/>
            <person name="Bradshaw J."/>
            <person name="Heng-Moss T."/>
            <person name="Sarath G."/>
        </authorList>
    </citation>
    <scope>NUCLEOTIDE SEQUENCE</scope>
</reference>
<feature type="chain" id="PRO_5015571581" evidence="4">
    <location>
        <begin position="21"/>
        <end position="157"/>
    </location>
</feature>
<dbReference type="SMART" id="SM00737">
    <property type="entry name" value="ML"/>
    <property type="match status" value="1"/>
</dbReference>
<organism evidence="6">
    <name type="scientific">Schizaphis graminum</name>
    <name type="common">Green bug aphid</name>
    <dbReference type="NCBI Taxonomy" id="13262"/>
    <lineage>
        <taxon>Eukaryota</taxon>
        <taxon>Metazoa</taxon>
        <taxon>Ecdysozoa</taxon>
        <taxon>Arthropoda</taxon>
        <taxon>Hexapoda</taxon>
        <taxon>Insecta</taxon>
        <taxon>Pterygota</taxon>
        <taxon>Neoptera</taxon>
        <taxon>Paraneoptera</taxon>
        <taxon>Hemiptera</taxon>
        <taxon>Sternorrhyncha</taxon>
        <taxon>Aphidomorpha</taxon>
        <taxon>Aphidoidea</taxon>
        <taxon>Aphididae</taxon>
        <taxon>Aphidini</taxon>
        <taxon>Schizaphis</taxon>
    </lineage>
</organism>
<comment type="subcellular location">
    <subcellularLocation>
        <location evidence="1">Secreted</location>
    </subcellularLocation>
</comment>
<keyword evidence="3" id="KW-0964">Secreted</keyword>
<evidence type="ECO:0000259" key="5">
    <source>
        <dbReference type="SMART" id="SM00737"/>
    </source>
</evidence>
<gene>
    <name evidence="6" type="primary">ML1P</name>
    <name evidence="6" type="ORF">g.76474</name>
</gene>
<evidence type="ECO:0000256" key="4">
    <source>
        <dbReference type="SAM" id="SignalP"/>
    </source>
</evidence>
<dbReference type="AlphaFoldDB" id="A0A2S2PBI7"/>
<name>A0A2S2PBI7_SCHGA</name>
<comment type="similarity">
    <text evidence="2">Belongs to the NPC2 family.</text>
</comment>
<dbReference type="InterPro" id="IPR003172">
    <property type="entry name" value="ML_dom"/>
</dbReference>
<proteinExistence type="inferred from homology"/>
<feature type="domain" description="MD-2-related lipid-recognition" evidence="5">
    <location>
        <begin position="26"/>
        <end position="154"/>
    </location>
</feature>
<dbReference type="GO" id="GO:0005576">
    <property type="term" value="C:extracellular region"/>
    <property type="evidence" value="ECO:0007669"/>
    <property type="project" value="UniProtKB-SubCell"/>
</dbReference>
<dbReference type="InterPro" id="IPR014756">
    <property type="entry name" value="Ig_E-set"/>
</dbReference>